<proteinExistence type="predicted"/>
<sequence>MAVLALFAYIEYAKGEDEIPIIFRVDGKEIDTNFKLLRKSVTRSEILGVLGMIQKKTTGRYEIKNDMAYKLMENINEVQKGKKDKIYIQISRELYDKYFNDKVMTTNDNKLD</sequence>
<evidence type="ECO:0000313" key="1">
    <source>
        <dbReference type="EMBL" id="QCT95325.1"/>
    </source>
</evidence>
<name>A0ABX5VDG1_9BACT</name>
<dbReference type="Proteomes" id="UP000306825">
    <property type="component" value="Chromosome"/>
</dbReference>
<evidence type="ECO:0000313" key="2">
    <source>
        <dbReference type="Proteomes" id="UP000306825"/>
    </source>
</evidence>
<gene>
    <name evidence="1" type="ORF">FE773_09005</name>
</gene>
<keyword evidence="2" id="KW-1185">Reference proteome</keyword>
<reference evidence="1 2" key="1">
    <citation type="submission" date="2019-05" db="EMBL/GenBank/DDBJ databases">
        <title>A comparative analysis of the Nautiliaceae.</title>
        <authorList>
            <person name="Grosche A."/>
            <person name="Smedile F."/>
            <person name="Vetriani C."/>
        </authorList>
    </citation>
    <scope>NUCLEOTIDE SEQUENCE [LARGE SCALE GENOMIC DNA]</scope>
    <source>
        <strain evidence="1 2">TB-2</strain>
    </source>
</reference>
<dbReference type="RefSeq" id="WP_138323880.1">
    <property type="nucleotide sequence ID" value="NZ_CP040463.1"/>
</dbReference>
<accession>A0ABX5VDG1</accession>
<dbReference type="EMBL" id="CP040463">
    <property type="protein sequence ID" value="QCT95325.1"/>
    <property type="molecule type" value="Genomic_DNA"/>
</dbReference>
<protein>
    <submittedName>
        <fullName evidence="1">Uncharacterized protein</fullName>
    </submittedName>
</protein>
<organism evidence="1 2">
    <name type="scientific">Caminibacter mediatlanticus TB-2</name>
    <dbReference type="NCBI Taxonomy" id="391592"/>
    <lineage>
        <taxon>Bacteria</taxon>
        <taxon>Pseudomonadati</taxon>
        <taxon>Campylobacterota</taxon>
        <taxon>Epsilonproteobacteria</taxon>
        <taxon>Nautiliales</taxon>
        <taxon>Nautiliaceae</taxon>
        <taxon>Caminibacter</taxon>
    </lineage>
</organism>